<name>A0ABW4PD16_9NOCA</name>
<evidence type="ECO:0000313" key="2">
    <source>
        <dbReference type="EMBL" id="MFD1815876.1"/>
    </source>
</evidence>
<gene>
    <name evidence="2" type="ORF">ACFSJG_26975</name>
</gene>
<comment type="caution">
    <text evidence="2">The sequence shown here is derived from an EMBL/GenBank/DDBJ whole genome shotgun (WGS) entry which is preliminary data.</text>
</comment>
<organism evidence="2 3">
    <name type="scientific">Rhodococcus gannanensis</name>
    <dbReference type="NCBI Taxonomy" id="1960308"/>
    <lineage>
        <taxon>Bacteria</taxon>
        <taxon>Bacillati</taxon>
        <taxon>Actinomycetota</taxon>
        <taxon>Actinomycetes</taxon>
        <taxon>Mycobacteriales</taxon>
        <taxon>Nocardiaceae</taxon>
        <taxon>Rhodococcus</taxon>
    </lineage>
</organism>
<dbReference type="InterPro" id="IPR052513">
    <property type="entry name" value="Thioester_dehydratase-like"/>
</dbReference>
<accession>A0ABW4PD16</accession>
<protein>
    <submittedName>
        <fullName evidence="2">Zn-ribbon domain-containing OB-fold protein</fullName>
    </submittedName>
</protein>
<dbReference type="RefSeq" id="WP_378488321.1">
    <property type="nucleotide sequence ID" value="NZ_JBHUFB010000022.1"/>
</dbReference>
<proteinExistence type="predicted"/>
<feature type="domain" description="ChsH2 C-terminal OB-fold" evidence="1">
    <location>
        <begin position="54"/>
        <end position="116"/>
    </location>
</feature>
<dbReference type="Proteomes" id="UP001597286">
    <property type="component" value="Unassembled WGS sequence"/>
</dbReference>
<evidence type="ECO:0000313" key="3">
    <source>
        <dbReference type="Proteomes" id="UP001597286"/>
    </source>
</evidence>
<reference evidence="3" key="1">
    <citation type="journal article" date="2019" name="Int. J. Syst. Evol. Microbiol.">
        <title>The Global Catalogue of Microorganisms (GCM) 10K type strain sequencing project: providing services to taxonomists for standard genome sequencing and annotation.</title>
        <authorList>
            <consortium name="The Broad Institute Genomics Platform"/>
            <consortium name="The Broad Institute Genome Sequencing Center for Infectious Disease"/>
            <person name="Wu L."/>
            <person name="Ma J."/>
        </authorList>
    </citation>
    <scope>NUCLEOTIDE SEQUENCE [LARGE SCALE GENOMIC DNA]</scope>
    <source>
        <strain evidence="3">DT72</strain>
    </source>
</reference>
<dbReference type="PANTHER" id="PTHR34075:SF5">
    <property type="entry name" value="BLR3430 PROTEIN"/>
    <property type="match status" value="1"/>
</dbReference>
<dbReference type="SUPFAM" id="SSF50249">
    <property type="entry name" value="Nucleic acid-binding proteins"/>
    <property type="match status" value="1"/>
</dbReference>
<evidence type="ECO:0000259" key="1">
    <source>
        <dbReference type="Pfam" id="PF01796"/>
    </source>
</evidence>
<sequence length="132" mass="14084">MIEGSHVAAFPHVSADRRVPTDRLMLRSCDDCKSLSALDSGTCADCGGTALSRVPSCGVGSIVSCTVVASRSRCDAKVHTAPCTIAIVELDDGPWMYAWIEGRPPARSGAPVRVRFAHEEPGERYPYFVCAA</sequence>
<dbReference type="Pfam" id="PF01796">
    <property type="entry name" value="OB_ChsH2_C"/>
    <property type="match status" value="1"/>
</dbReference>
<dbReference type="EMBL" id="JBHUFB010000022">
    <property type="protein sequence ID" value="MFD1815876.1"/>
    <property type="molecule type" value="Genomic_DNA"/>
</dbReference>
<dbReference type="InterPro" id="IPR002878">
    <property type="entry name" value="ChsH2_C"/>
</dbReference>
<dbReference type="InterPro" id="IPR012340">
    <property type="entry name" value="NA-bd_OB-fold"/>
</dbReference>
<dbReference type="PANTHER" id="PTHR34075">
    <property type="entry name" value="BLR3430 PROTEIN"/>
    <property type="match status" value="1"/>
</dbReference>
<keyword evidence="3" id="KW-1185">Reference proteome</keyword>